<dbReference type="EMBL" id="RDQH01000333">
    <property type="protein sequence ID" value="RXH94523.1"/>
    <property type="molecule type" value="Genomic_DNA"/>
</dbReference>
<dbReference type="Proteomes" id="UP000290289">
    <property type="component" value="Chromosome 7"/>
</dbReference>
<keyword evidence="3" id="KW-1185">Reference proteome</keyword>
<comment type="caution">
    <text evidence="2">The sequence shown here is derived from an EMBL/GenBank/DDBJ whole genome shotgun (WGS) entry which is preliminary data.</text>
</comment>
<accession>A0A498JL53</accession>
<sequence>MPEGHAKISFHLEQRNKPKREISPTTSDVHVNMLQILVCSNIISPPPIRWKGTFQSSGMDGVVSVFPSEKKKLLTRTLWDFIGFPERESSSNNLDESNIIVGVTDTGIWPESDLKMGRHLTILSQHYL</sequence>
<dbReference type="AlphaFoldDB" id="A0A498JL53"/>
<proteinExistence type="predicted"/>
<reference evidence="2 3" key="1">
    <citation type="submission" date="2018-10" db="EMBL/GenBank/DDBJ databases">
        <title>A high-quality apple genome assembly.</title>
        <authorList>
            <person name="Hu J."/>
        </authorList>
    </citation>
    <scope>NUCLEOTIDE SEQUENCE [LARGE SCALE GENOMIC DNA]</scope>
    <source>
        <strain evidence="3">cv. HFTH1</strain>
        <tissue evidence="2">Young leaf</tissue>
    </source>
</reference>
<organism evidence="2 3">
    <name type="scientific">Malus domestica</name>
    <name type="common">Apple</name>
    <name type="synonym">Pyrus malus</name>
    <dbReference type="NCBI Taxonomy" id="3750"/>
    <lineage>
        <taxon>Eukaryota</taxon>
        <taxon>Viridiplantae</taxon>
        <taxon>Streptophyta</taxon>
        <taxon>Embryophyta</taxon>
        <taxon>Tracheophyta</taxon>
        <taxon>Spermatophyta</taxon>
        <taxon>Magnoliopsida</taxon>
        <taxon>eudicotyledons</taxon>
        <taxon>Gunneridae</taxon>
        <taxon>Pentapetalae</taxon>
        <taxon>rosids</taxon>
        <taxon>fabids</taxon>
        <taxon>Rosales</taxon>
        <taxon>Rosaceae</taxon>
        <taxon>Amygdaloideae</taxon>
        <taxon>Maleae</taxon>
        <taxon>Malus</taxon>
    </lineage>
</organism>
<gene>
    <name evidence="2" type="ORF">DVH24_024207</name>
</gene>
<evidence type="ECO:0000256" key="1">
    <source>
        <dbReference type="SAM" id="MobiDB-lite"/>
    </source>
</evidence>
<evidence type="ECO:0008006" key="4">
    <source>
        <dbReference type="Google" id="ProtNLM"/>
    </source>
</evidence>
<name>A0A498JL53_MALDO</name>
<protein>
    <recommendedName>
        <fullName evidence="4">Peptidase S8/S53 domain-containing protein</fullName>
    </recommendedName>
</protein>
<evidence type="ECO:0000313" key="3">
    <source>
        <dbReference type="Proteomes" id="UP000290289"/>
    </source>
</evidence>
<feature type="region of interest" description="Disordered" evidence="1">
    <location>
        <begin position="1"/>
        <end position="25"/>
    </location>
</feature>
<feature type="compositionally biased region" description="Basic and acidic residues" evidence="1">
    <location>
        <begin position="1"/>
        <end position="22"/>
    </location>
</feature>
<evidence type="ECO:0000313" key="2">
    <source>
        <dbReference type="EMBL" id="RXH94523.1"/>
    </source>
</evidence>